<dbReference type="InterPro" id="IPR050988">
    <property type="entry name" value="Mannitol_DH/Oxidoreductase"/>
</dbReference>
<feature type="domain" description="Mannitol dehydrogenase N-terminal" evidence="3">
    <location>
        <begin position="40"/>
        <end position="293"/>
    </location>
</feature>
<dbReference type="Pfam" id="PF01232">
    <property type="entry name" value="Mannitol_dh"/>
    <property type="match status" value="1"/>
</dbReference>
<organism evidence="5 6">
    <name type="scientific">Mesorhizobium ciceri</name>
    <dbReference type="NCBI Taxonomy" id="39645"/>
    <lineage>
        <taxon>Bacteria</taxon>
        <taxon>Pseudomonadati</taxon>
        <taxon>Pseudomonadota</taxon>
        <taxon>Alphaproteobacteria</taxon>
        <taxon>Hyphomicrobiales</taxon>
        <taxon>Phyllobacteriaceae</taxon>
        <taxon>Mesorhizobium</taxon>
    </lineage>
</organism>
<dbReference type="EMBL" id="CP088147">
    <property type="protein sequence ID" value="UTU52989.1"/>
    <property type="molecule type" value="Genomic_DNA"/>
</dbReference>
<feature type="domain" description="Mannitol dehydrogenase C-terminal" evidence="4">
    <location>
        <begin position="302"/>
        <end position="487"/>
    </location>
</feature>
<dbReference type="PANTHER" id="PTHR43362:SF1">
    <property type="entry name" value="MANNITOL DEHYDROGENASE 2-RELATED"/>
    <property type="match status" value="1"/>
</dbReference>
<dbReference type="Proteomes" id="UP001060070">
    <property type="component" value="Chromosome"/>
</dbReference>
<accession>A0AB38TDA0</accession>
<protein>
    <submittedName>
        <fullName evidence="5">Mannitol dehydrogenase family protein</fullName>
    </submittedName>
</protein>
<evidence type="ECO:0000259" key="4">
    <source>
        <dbReference type="Pfam" id="PF08125"/>
    </source>
</evidence>
<dbReference type="RefSeq" id="WP_024504229.1">
    <property type="nucleotide sequence ID" value="NZ_CP088147.1"/>
</dbReference>
<dbReference type="SUPFAM" id="SSF51735">
    <property type="entry name" value="NAD(P)-binding Rossmann-fold domains"/>
    <property type="match status" value="1"/>
</dbReference>
<dbReference type="InterPro" id="IPR013328">
    <property type="entry name" value="6PGD_dom2"/>
</dbReference>
<dbReference type="AlphaFoldDB" id="A0AB38TDA0"/>
<dbReference type="PROSITE" id="PS00974">
    <property type="entry name" value="MANNITOL_DHGENASE"/>
    <property type="match status" value="1"/>
</dbReference>
<sequence>MSSDQTSRTTTTERLSTKTVRALPASIATPSYDRSRIVPGIVHLGVGAFHRAHQAAYVDDCLAAGETDWGITGVSLRSADTRDALTPQDGLYTLAIRSSGTEKLQVIGSITAMLVAPEDPGAVLAALTDPRTRIVTLTITEKAYLRAAGGGLDAAHPDIAHDLANPQMPKTAHGFLTEALARRRAAGTPPFTVLCCDNLPANGATLHRLLVEFAQLRDAGLAQSSDVGIADHIAHQVAFPSSMVDRIVPATTDADRARIAEELGAEDAWPVMTEPFCQWVVEDNFPAGRPDWEQFGVTMVRDVGPFEDMKLRLLNGSHSAIAYLGLLSGHATVDRAFADPAIRQFVDALWAEAIPTLPEDAGLDPSAYTAELAERFSNTALAHRTAQIANDGSQKLPQRIVASAIECLEAGTELVHLTLVVAAWIAACAARGKTLPEGHFTDPLDAALTALLGEQLPANETVTAVFDLAGFARDHAERQTLIELVAVHLVHLRRDGPTLAFAALGI</sequence>
<dbReference type="Gene3D" id="1.10.1040.10">
    <property type="entry name" value="N-(1-d-carboxylethyl)-l-norvaline Dehydrogenase, domain 2"/>
    <property type="match status" value="1"/>
</dbReference>
<dbReference type="Gene3D" id="3.40.50.720">
    <property type="entry name" value="NAD(P)-binding Rossmann-like Domain"/>
    <property type="match status" value="1"/>
</dbReference>
<dbReference type="GO" id="GO:0016616">
    <property type="term" value="F:oxidoreductase activity, acting on the CH-OH group of donors, NAD or NADP as acceptor"/>
    <property type="evidence" value="ECO:0007669"/>
    <property type="project" value="TreeGrafter"/>
</dbReference>
<dbReference type="PANTHER" id="PTHR43362">
    <property type="entry name" value="MANNITOL DEHYDROGENASE DSF1-RELATED"/>
    <property type="match status" value="1"/>
</dbReference>
<dbReference type="InterPro" id="IPR008927">
    <property type="entry name" value="6-PGluconate_DH-like_C_sf"/>
</dbReference>
<gene>
    <name evidence="5" type="ORF">LRP29_05945</name>
</gene>
<dbReference type="InterPro" id="IPR036291">
    <property type="entry name" value="NAD(P)-bd_dom_sf"/>
</dbReference>
<proteinExistence type="predicted"/>
<dbReference type="InterPro" id="IPR000669">
    <property type="entry name" value="Mannitol_DH"/>
</dbReference>
<evidence type="ECO:0000313" key="6">
    <source>
        <dbReference type="Proteomes" id="UP001060070"/>
    </source>
</evidence>
<dbReference type="GO" id="GO:0019594">
    <property type="term" value="P:mannitol metabolic process"/>
    <property type="evidence" value="ECO:0007669"/>
    <property type="project" value="InterPro"/>
</dbReference>
<evidence type="ECO:0000256" key="2">
    <source>
        <dbReference type="ARBA" id="ARBA00023027"/>
    </source>
</evidence>
<keyword evidence="2" id="KW-0520">NAD</keyword>
<dbReference type="PRINTS" id="PR00084">
    <property type="entry name" value="MTLDHDRGNASE"/>
</dbReference>
<name>A0AB38TDA0_9HYPH</name>
<dbReference type="InterPro" id="IPR023027">
    <property type="entry name" value="Mannitol_DH_CS"/>
</dbReference>
<dbReference type="SUPFAM" id="SSF48179">
    <property type="entry name" value="6-phosphogluconate dehydrogenase C-terminal domain-like"/>
    <property type="match status" value="1"/>
</dbReference>
<dbReference type="InterPro" id="IPR013118">
    <property type="entry name" value="Mannitol_DH_C"/>
</dbReference>
<keyword evidence="1" id="KW-0560">Oxidoreductase</keyword>
<evidence type="ECO:0000313" key="5">
    <source>
        <dbReference type="EMBL" id="UTU52989.1"/>
    </source>
</evidence>
<reference evidence="5 6" key="1">
    <citation type="journal article" date="2022" name="Microbiol. Resour. Announc.">
        <title>Complete Genome Sequence of Mesorhizobium ciceri Strain R30, a Rhizobium Used as a Commercial Inoculant for Chickpea in Argentina.</title>
        <authorList>
            <person name="Foresto E."/>
            <person name="Revale S."/>
            <person name="Primo E."/>
            <person name="Nievas F."/>
            <person name="Carezzano E."/>
            <person name="Puente M."/>
            <person name="Alzari P."/>
            <person name="Mart M."/>
            <person name="Ben-Assaya M."/>
            <person name="Mornico D."/>
            <person name="Santoro M."/>
            <person name="Mart F."/>
            <person name="Giordano W."/>
            <person name="Bogino P."/>
        </authorList>
    </citation>
    <scope>NUCLEOTIDE SEQUENCE [LARGE SCALE GENOMIC DNA]</scope>
    <source>
        <strain evidence="5 6">R30</strain>
    </source>
</reference>
<evidence type="ECO:0000256" key="1">
    <source>
        <dbReference type="ARBA" id="ARBA00023002"/>
    </source>
</evidence>
<evidence type="ECO:0000259" key="3">
    <source>
        <dbReference type="Pfam" id="PF01232"/>
    </source>
</evidence>
<dbReference type="InterPro" id="IPR013131">
    <property type="entry name" value="Mannitol_DH_N"/>
</dbReference>
<dbReference type="Pfam" id="PF08125">
    <property type="entry name" value="Mannitol_dh_C"/>
    <property type="match status" value="1"/>
</dbReference>
<keyword evidence="6" id="KW-1185">Reference proteome</keyword>